<dbReference type="AlphaFoldDB" id="A0A9E8HIZ4"/>
<accession>A0A9E8HIZ4</accession>
<evidence type="ECO:0000256" key="1">
    <source>
        <dbReference type="SAM" id="SignalP"/>
    </source>
</evidence>
<dbReference type="EMBL" id="CP101527">
    <property type="protein sequence ID" value="UZW73578.1"/>
    <property type="molecule type" value="Genomic_DNA"/>
</dbReference>
<evidence type="ECO:0000313" key="3">
    <source>
        <dbReference type="Proteomes" id="UP001164472"/>
    </source>
</evidence>
<protein>
    <recommendedName>
        <fullName evidence="4">Solute-binding protein family 3/N-terminal domain-containing protein</fullName>
    </recommendedName>
</protein>
<proteinExistence type="predicted"/>
<gene>
    <name evidence="2" type="ORF">NNL22_11060</name>
</gene>
<keyword evidence="1" id="KW-0732">Signal</keyword>
<name>A0A9E8HIZ4_9ALTE</name>
<reference evidence="2" key="1">
    <citation type="submission" date="2022-07" db="EMBL/GenBank/DDBJ databases">
        <title>Alkalimarinus sp. nov., isolated from gut of a Alitta virens.</title>
        <authorList>
            <person name="Yang A.I."/>
            <person name="Shin N.-R."/>
        </authorList>
    </citation>
    <scope>NUCLEOTIDE SEQUENCE</scope>
    <source>
        <strain evidence="2">FA028</strain>
    </source>
</reference>
<evidence type="ECO:0000313" key="2">
    <source>
        <dbReference type="EMBL" id="UZW73578.1"/>
    </source>
</evidence>
<feature type="signal peptide" evidence="1">
    <location>
        <begin position="1"/>
        <end position="18"/>
    </location>
</feature>
<keyword evidence="3" id="KW-1185">Reference proteome</keyword>
<feature type="chain" id="PRO_5039602474" description="Solute-binding protein family 3/N-terminal domain-containing protein" evidence="1">
    <location>
        <begin position="19"/>
        <end position="223"/>
    </location>
</feature>
<evidence type="ECO:0008006" key="4">
    <source>
        <dbReference type="Google" id="ProtNLM"/>
    </source>
</evidence>
<sequence length="223" mass="25280">MKLKCVLLFFIVVSNVSATNRAQVDVISVEYPPYTSKKMEGYGDVIRLMNTYAEEHLLVDIKPRFLPPARADKEIQDGYWCLSTYPPKQNYKGAKFVPLSDERVGLTLIRVTRNEAFEWEDLSVYEGKYVALLRSKTQTVLQSKMVEAGLRLVYVGTMEQGLSMLLKQRVDFVLGDQKTITESTVAQLNKDKLQISTSTLHEAGVGFYYNTKCQTKLFGTLAP</sequence>
<dbReference type="Gene3D" id="3.40.190.10">
    <property type="entry name" value="Periplasmic binding protein-like II"/>
    <property type="match status" value="1"/>
</dbReference>
<dbReference type="KEGG" id="asem:NNL22_11060"/>
<organism evidence="2 3">
    <name type="scientific">Alkalimarinus sediminis</name>
    <dbReference type="NCBI Taxonomy" id="1632866"/>
    <lineage>
        <taxon>Bacteria</taxon>
        <taxon>Pseudomonadati</taxon>
        <taxon>Pseudomonadota</taxon>
        <taxon>Gammaproteobacteria</taxon>
        <taxon>Alteromonadales</taxon>
        <taxon>Alteromonadaceae</taxon>
        <taxon>Alkalimarinus</taxon>
    </lineage>
</organism>
<dbReference type="SUPFAM" id="SSF53850">
    <property type="entry name" value="Periplasmic binding protein-like II"/>
    <property type="match status" value="1"/>
</dbReference>
<dbReference type="Proteomes" id="UP001164472">
    <property type="component" value="Chromosome"/>
</dbReference>
<dbReference type="RefSeq" id="WP_251809719.1">
    <property type="nucleotide sequence ID" value="NZ_CP101527.1"/>
</dbReference>